<comment type="similarity">
    <text evidence="11">Belongs to the G-protein coupled receptor 3 family. TAS1R subfamily.</text>
</comment>
<dbReference type="OMA" id="FINYKTP"/>
<dbReference type="InterPro" id="IPR038550">
    <property type="entry name" value="GPCR_3_9-Cys_sf"/>
</dbReference>
<dbReference type="SUPFAM" id="SSF57586">
    <property type="entry name" value="TNF receptor-like"/>
    <property type="match status" value="1"/>
</dbReference>
<feature type="transmembrane region" description="Helical" evidence="12">
    <location>
        <begin position="676"/>
        <end position="694"/>
    </location>
</feature>
<evidence type="ECO:0000256" key="6">
    <source>
        <dbReference type="ARBA" id="ARBA00023040"/>
    </source>
</evidence>
<dbReference type="Pfam" id="PF07562">
    <property type="entry name" value="NCD3G"/>
    <property type="match status" value="1"/>
</dbReference>
<evidence type="ECO:0000313" key="15">
    <source>
        <dbReference type="Ensembl" id="ENSENLP00000022824.1"/>
    </source>
</evidence>
<dbReference type="InParanoid" id="A0A665UU86"/>
<evidence type="ECO:0000256" key="8">
    <source>
        <dbReference type="ARBA" id="ARBA00023170"/>
    </source>
</evidence>
<dbReference type="InterPro" id="IPR001828">
    <property type="entry name" value="ANF_lig-bd_rcpt"/>
</dbReference>
<feature type="transmembrane region" description="Helical" evidence="12">
    <location>
        <begin position="784"/>
        <end position="804"/>
    </location>
</feature>
<evidence type="ECO:0000256" key="13">
    <source>
        <dbReference type="SAM" id="SignalP"/>
    </source>
</evidence>
<dbReference type="InterPro" id="IPR000337">
    <property type="entry name" value="GPCR_3"/>
</dbReference>
<evidence type="ECO:0000259" key="14">
    <source>
        <dbReference type="PROSITE" id="PS50259"/>
    </source>
</evidence>
<evidence type="ECO:0000256" key="5">
    <source>
        <dbReference type="ARBA" id="ARBA00022989"/>
    </source>
</evidence>
<dbReference type="Proteomes" id="UP000472264">
    <property type="component" value="Chromosome 7"/>
</dbReference>
<feature type="signal peptide" evidence="13">
    <location>
        <begin position="1"/>
        <end position="19"/>
    </location>
</feature>
<keyword evidence="5 12" id="KW-1133">Transmembrane helix</keyword>
<dbReference type="SUPFAM" id="SSF53822">
    <property type="entry name" value="Periplasmic binding protein-like I"/>
    <property type="match status" value="1"/>
</dbReference>
<evidence type="ECO:0000256" key="12">
    <source>
        <dbReference type="SAM" id="Phobius"/>
    </source>
</evidence>
<feature type="transmembrane region" description="Helical" evidence="12">
    <location>
        <begin position="756"/>
        <end position="778"/>
    </location>
</feature>
<keyword evidence="6" id="KW-0297">G-protein coupled receptor</keyword>
<evidence type="ECO:0000256" key="10">
    <source>
        <dbReference type="ARBA" id="ARBA00023224"/>
    </source>
</evidence>
<dbReference type="AlphaFoldDB" id="A0A665UU86"/>
<evidence type="ECO:0000313" key="16">
    <source>
        <dbReference type="Proteomes" id="UP000472264"/>
    </source>
</evidence>
<dbReference type="InterPro" id="IPR000068">
    <property type="entry name" value="GPCR_3_Ca_sens_rcpt-rel"/>
</dbReference>
<keyword evidence="16" id="KW-1185">Reference proteome</keyword>
<feature type="transmembrane region" description="Helical" evidence="12">
    <location>
        <begin position="561"/>
        <end position="588"/>
    </location>
</feature>
<gene>
    <name evidence="15" type="primary">LOC115046267</name>
</gene>
<dbReference type="InterPro" id="IPR017978">
    <property type="entry name" value="GPCR_3_C"/>
</dbReference>
<feature type="transmembrane region" description="Helical" evidence="12">
    <location>
        <begin position="631"/>
        <end position="656"/>
    </location>
</feature>
<accession>A0A665UU86</accession>
<feature type="domain" description="G-protein coupled receptors family 3 profile" evidence="14">
    <location>
        <begin position="562"/>
        <end position="820"/>
    </location>
</feature>
<reference evidence="15" key="2">
    <citation type="submission" date="2025-08" db="UniProtKB">
        <authorList>
            <consortium name="Ensembl"/>
        </authorList>
    </citation>
    <scope>IDENTIFICATION</scope>
</reference>
<dbReference type="PRINTS" id="PR00592">
    <property type="entry name" value="CASENSINGR"/>
</dbReference>
<dbReference type="Ensembl" id="ENSENLT00000023587.1">
    <property type="protein sequence ID" value="ENSENLP00000022824.1"/>
    <property type="gene ID" value="ENSENLG00000010309.1"/>
</dbReference>
<organism evidence="15 16">
    <name type="scientific">Echeneis naucrates</name>
    <name type="common">Live sharksucker</name>
    <dbReference type="NCBI Taxonomy" id="173247"/>
    <lineage>
        <taxon>Eukaryota</taxon>
        <taxon>Metazoa</taxon>
        <taxon>Chordata</taxon>
        <taxon>Craniata</taxon>
        <taxon>Vertebrata</taxon>
        <taxon>Euteleostomi</taxon>
        <taxon>Actinopterygii</taxon>
        <taxon>Neopterygii</taxon>
        <taxon>Teleostei</taxon>
        <taxon>Neoteleostei</taxon>
        <taxon>Acanthomorphata</taxon>
        <taxon>Carangaria</taxon>
        <taxon>Carangiformes</taxon>
        <taxon>Echeneidae</taxon>
        <taxon>Echeneis</taxon>
    </lineage>
</organism>
<keyword evidence="10" id="KW-0807">Transducer</keyword>
<dbReference type="FunFam" id="2.10.50.30:FF:000004">
    <property type="entry name" value="Taste receptor type 1 member 3-like protein"/>
    <property type="match status" value="1"/>
</dbReference>
<keyword evidence="9" id="KW-0325">Glycoprotein</keyword>
<name>A0A665UU86_ECHNA</name>
<dbReference type="InterPro" id="IPR017979">
    <property type="entry name" value="GPCR_3_CS"/>
</dbReference>
<dbReference type="GO" id="GO:0004930">
    <property type="term" value="F:G protein-coupled receptor activity"/>
    <property type="evidence" value="ECO:0007669"/>
    <property type="project" value="UniProtKB-KW"/>
</dbReference>
<feature type="transmembrane region" description="Helical" evidence="12">
    <location>
        <begin position="727"/>
        <end position="744"/>
    </location>
</feature>
<reference evidence="15" key="3">
    <citation type="submission" date="2025-09" db="UniProtKB">
        <authorList>
            <consortium name="Ensembl"/>
        </authorList>
    </citation>
    <scope>IDENTIFICATION</scope>
</reference>
<feature type="transmembrane region" description="Helical" evidence="12">
    <location>
        <begin position="600"/>
        <end position="619"/>
    </location>
</feature>
<dbReference type="Gene3D" id="3.40.50.2300">
    <property type="match status" value="2"/>
</dbReference>
<evidence type="ECO:0000256" key="4">
    <source>
        <dbReference type="ARBA" id="ARBA00022729"/>
    </source>
</evidence>
<sequence>MEHLLAILCVLGSLRCTLTICTAPASEFFLDGNYLIGGLFDIHQAHTPLYHDRPKAIDCSSQPFILSNYRRFQLMRFSVEEINNSTILLPNVSLGYDIFDHCSDTLNFPGILNLISVNGLIQPWGELHKQQGNKPNMSKVIAVVGPFSSTQALTVAPLFMVDLIPMVNYGSSSSVFSKTFKFPSFLRTVQANKITIDAIITILQHFNWRWVAFLNSHDNYGNDGLELFRKSIEDTEICLPYTRGLNDNTNYSLIFKQIDAQRINIIIVFAPEKAAEALIESAARLNFTNKVWIAVDTWSLNRHLSKNKGIQNIGTVLGLSHTVVSIPGFSDFIHSVRSQIDCEKVEEKLCNQVCNSTSLKVEDILAVDPSFSFPVYSAVYAIAHALHNVLECGAGTCNDNITVYPHMVSIQICLKKSNFTLLNQSVQFDENSNAKFGSFSIVFWNQSGDAQEIGFYHSQEMVNFFINSTEIHCLMYDLLLNTCVVQAPSSRCSAECPVGYAKKQDGLHKCCFICEICPNGTYFNSTDDPYSCINCKDTEWSAEGSTSCSLRVVEYIPFTDIGAILIMCGAWSFIGLTIATSVLLAINYNTPVVRSAGGPMCFLILSCLTLSSLSVFFYFDKPTECFCILRSLPFILFYSICLACFVVRSFQIVCIFKMAAKFPMLYSWWMKYHGQWLLITGTFVTQALLLLIGYSCGLPKPYNETLWYPEKIILSCEIGLKANSGPVILLLFLACLCFIFSYMGKNLPKNYNEAKAITFCLFLLILTWIIFATVYMLYRGKHIQTVNALAVLSSLYSFLLWYFLPKCYIIIFQPQKNTQQYFQGLIQNYTKTISQ</sequence>
<evidence type="ECO:0000256" key="3">
    <source>
        <dbReference type="ARBA" id="ARBA00022692"/>
    </source>
</evidence>
<proteinExistence type="inferred from homology"/>
<dbReference type="PROSITE" id="PS50259">
    <property type="entry name" value="G_PROTEIN_RECEP_F3_4"/>
    <property type="match status" value="1"/>
</dbReference>
<dbReference type="Gene3D" id="2.10.50.30">
    <property type="entry name" value="GPCR, family 3, nine cysteines domain"/>
    <property type="match status" value="1"/>
</dbReference>
<evidence type="ECO:0000256" key="1">
    <source>
        <dbReference type="ARBA" id="ARBA00004651"/>
    </source>
</evidence>
<feature type="chain" id="PRO_5025581231" description="G-protein coupled receptors family 3 profile domain-containing protein" evidence="13">
    <location>
        <begin position="20"/>
        <end position="835"/>
    </location>
</feature>
<evidence type="ECO:0000256" key="11">
    <source>
        <dbReference type="ARBA" id="ARBA00038492"/>
    </source>
</evidence>
<dbReference type="GO" id="GO:0050909">
    <property type="term" value="P:sensory perception of taste"/>
    <property type="evidence" value="ECO:0007669"/>
    <property type="project" value="UniProtKB-ARBA"/>
</dbReference>
<dbReference type="Pfam" id="PF00003">
    <property type="entry name" value="7tm_3"/>
    <property type="match status" value="1"/>
</dbReference>
<keyword evidence="8" id="KW-0675">Receptor</keyword>
<keyword evidence="4 13" id="KW-0732">Signal</keyword>
<dbReference type="PANTHER" id="PTHR24061:SF441">
    <property type="entry name" value="TASTE RECEPTOR TYPE 1 MEMBER 2B-RELATED"/>
    <property type="match status" value="1"/>
</dbReference>
<evidence type="ECO:0000256" key="9">
    <source>
        <dbReference type="ARBA" id="ARBA00023180"/>
    </source>
</evidence>
<dbReference type="GO" id="GO:0005886">
    <property type="term" value="C:plasma membrane"/>
    <property type="evidence" value="ECO:0007669"/>
    <property type="project" value="UniProtKB-SubCell"/>
</dbReference>
<comment type="subcellular location">
    <subcellularLocation>
        <location evidence="1">Cell membrane</location>
        <topology evidence="1">Multi-pass membrane protein</topology>
    </subcellularLocation>
</comment>
<keyword evidence="3 12" id="KW-0812">Transmembrane</keyword>
<keyword evidence="7 12" id="KW-0472">Membrane</keyword>
<dbReference type="PRINTS" id="PR00248">
    <property type="entry name" value="GPCRMGR"/>
</dbReference>
<dbReference type="PANTHER" id="PTHR24061">
    <property type="entry name" value="CALCIUM-SENSING RECEPTOR-RELATED"/>
    <property type="match status" value="1"/>
</dbReference>
<dbReference type="Pfam" id="PF01094">
    <property type="entry name" value="ANF_receptor"/>
    <property type="match status" value="1"/>
</dbReference>
<protein>
    <recommendedName>
        <fullName evidence="14">G-protein coupled receptors family 3 profile domain-containing protein</fullName>
    </recommendedName>
</protein>
<evidence type="ECO:0000256" key="2">
    <source>
        <dbReference type="ARBA" id="ARBA00022475"/>
    </source>
</evidence>
<dbReference type="InterPro" id="IPR028082">
    <property type="entry name" value="Peripla_BP_I"/>
</dbReference>
<keyword evidence="2" id="KW-1003">Cell membrane</keyword>
<dbReference type="PROSITE" id="PS00980">
    <property type="entry name" value="G_PROTEIN_RECEP_F3_2"/>
    <property type="match status" value="1"/>
</dbReference>
<reference evidence="15" key="1">
    <citation type="submission" date="2021-04" db="EMBL/GenBank/DDBJ databases">
        <authorList>
            <consortium name="Wellcome Sanger Institute Data Sharing"/>
        </authorList>
    </citation>
    <scope>NUCLEOTIDE SEQUENCE [LARGE SCALE GENOMIC DNA]</scope>
</reference>
<dbReference type="InterPro" id="IPR011500">
    <property type="entry name" value="GPCR_3_9-Cys_dom"/>
</dbReference>
<evidence type="ECO:0000256" key="7">
    <source>
        <dbReference type="ARBA" id="ARBA00023136"/>
    </source>
</evidence>
<dbReference type="FunFam" id="3.40.50.2300:FF:000016">
    <property type="entry name" value="Taste 1 receptor member 2"/>
    <property type="match status" value="1"/>
</dbReference>